<protein>
    <submittedName>
        <fullName evidence="2">Urea carboxylase-associated family protein</fullName>
    </submittedName>
</protein>
<dbReference type="PANTHER" id="PTHR31527:SF0">
    <property type="entry name" value="RE64534P"/>
    <property type="match status" value="1"/>
</dbReference>
<dbReference type="AlphaFoldDB" id="A0A934IQW9"/>
<dbReference type="Proteomes" id="UP000609531">
    <property type="component" value="Unassembled WGS sequence"/>
</dbReference>
<organism evidence="2 3">
    <name type="scientific">Acuticoccus mangrovi</name>
    <dbReference type="NCBI Taxonomy" id="2796142"/>
    <lineage>
        <taxon>Bacteria</taxon>
        <taxon>Pseudomonadati</taxon>
        <taxon>Pseudomonadota</taxon>
        <taxon>Alphaproteobacteria</taxon>
        <taxon>Hyphomicrobiales</taxon>
        <taxon>Amorphaceae</taxon>
        <taxon>Acuticoccus</taxon>
    </lineage>
</organism>
<sequence>MGKRYTVPARQGLAVRLKKGEQVRVINTHGTQVVDSWAFNAADPTEFMSMEHMRQGINGIIPKPGDGLMTNKRRPILTFLEDTSPGIHDTIIAACDIWRYRNLGVEGYHDSCTDNLRMALVAIGFPVAEVPSPFNLFMNIPVRPDHSIGWEPTVSKPGDSVTFRAEMDLVYAVSACPQDIVPINGAGLAPVDAHLEVLAEA</sequence>
<dbReference type="PANTHER" id="PTHR31527">
    <property type="entry name" value="RE64534P"/>
    <property type="match status" value="1"/>
</dbReference>
<comment type="caution">
    <text evidence="2">The sequence shown here is derived from an EMBL/GenBank/DDBJ whole genome shotgun (WGS) entry which is preliminary data.</text>
</comment>
<evidence type="ECO:0000259" key="1">
    <source>
        <dbReference type="Pfam" id="PF09347"/>
    </source>
</evidence>
<feature type="domain" description="DUF1989" evidence="1">
    <location>
        <begin position="6"/>
        <end position="170"/>
    </location>
</feature>
<evidence type="ECO:0000313" key="2">
    <source>
        <dbReference type="EMBL" id="MBJ3775974.1"/>
    </source>
</evidence>
<proteinExistence type="predicted"/>
<gene>
    <name evidence="2" type="ORF">JCR33_09770</name>
</gene>
<dbReference type="Pfam" id="PF09347">
    <property type="entry name" value="DUF1989"/>
    <property type="match status" value="1"/>
</dbReference>
<name>A0A934IQW9_9HYPH</name>
<keyword evidence="3" id="KW-1185">Reference proteome</keyword>
<reference evidence="2" key="1">
    <citation type="submission" date="2020-12" db="EMBL/GenBank/DDBJ databases">
        <title>Bacterial taxonomy.</title>
        <authorList>
            <person name="Pan X."/>
        </authorList>
    </citation>
    <scope>NUCLEOTIDE SEQUENCE</scope>
    <source>
        <strain evidence="2">B2012</strain>
    </source>
</reference>
<dbReference type="EMBL" id="JAEKJA010000007">
    <property type="protein sequence ID" value="MBJ3775974.1"/>
    <property type="molecule type" value="Genomic_DNA"/>
</dbReference>
<accession>A0A934IQW9</accession>
<dbReference type="InterPro" id="IPR018959">
    <property type="entry name" value="DUF1989"/>
</dbReference>
<evidence type="ECO:0000313" key="3">
    <source>
        <dbReference type="Proteomes" id="UP000609531"/>
    </source>
</evidence>